<reference evidence="2" key="1">
    <citation type="submission" date="2022-11" db="UniProtKB">
        <authorList>
            <consortium name="WormBaseParasite"/>
        </authorList>
    </citation>
    <scope>IDENTIFICATION</scope>
</reference>
<evidence type="ECO:0000313" key="1">
    <source>
        <dbReference type="Proteomes" id="UP000887579"/>
    </source>
</evidence>
<dbReference type="WBParaSite" id="ES5_v2.g8301.t1">
    <property type="protein sequence ID" value="ES5_v2.g8301.t1"/>
    <property type="gene ID" value="ES5_v2.g8301"/>
</dbReference>
<evidence type="ECO:0000313" key="2">
    <source>
        <dbReference type="WBParaSite" id="ES5_v2.g8301.t1"/>
    </source>
</evidence>
<dbReference type="Proteomes" id="UP000887579">
    <property type="component" value="Unplaced"/>
</dbReference>
<proteinExistence type="predicted"/>
<protein>
    <submittedName>
        <fullName evidence="2">ShKT domain-containing protein</fullName>
    </submittedName>
</protein>
<sequence length="498" mass="56658">MYNFLLTFLSFLIIPVLFSNFEVYAINEENLNCTDKSPYCNKNDCITRPGYALEYCRKTCGNCQESQYVSCNITAKADCEFMLRDYCPIMCGICRPIKKKRQKATLSTTTLPTLSTLDDRNTSNTVAIDKTLLNNTEPNPLPQNNSLTFLENPLNDNNFLPPSSLSTLPFESRNNFLNARRSDYHERPSRPRAYSVYNSGKPQQPNPSTEKVNIKAVPLITNFKNQIIIPPRIRKTQPQNSKLSYIYNSIQPRQQTYHAQFPYQQPFNQMTTLYPPYPVDYGDFDYGDFGYFRMTEPPAPPIKPQPITLLSSELYQPAPIMAYPMPVQSSAPTSNYISPYNNQRSYVNQRRAQPTTTRSPTFFTDYDVIDTDAASLQEPFYTEEVTNPPPKMTTEKPKMDTLKNAVAIADLVTLLACADSNKIDCSDLQQRGGCRLPMAQEYCPKTCNTCPTPHFISEQQSICKDELETCDQLVESGVCEHPFSKPTMRLYCAKSCGF</sequence>
<organism evidence="1 2">
    <name type="scientific">Panagrolaimus sp. ES5</name>
    <dbReference type="NCBI Taxonomy" id="591445"/>
    <lineage>
        <taxon>Eukaryota</taxon>
        <taxon>Metazoa</taxon>
        <taxon>Ecdysozoa</taxon>
        <taxon>Nematoda</taxon>
        <taxon>Chromadorea</taxon>
        <taxon>Rhabditida</taxon>
        <taxon>Tylenchina</taxon>
        <taxon>Panagrolaimomorpha</taxon>
        <taxon>Panagrolaimoidea</taxon>
        <taxon>Panagrolaimidae</taxon>
        <taxon>Panagrolaimus</taxon>
    </lineage>
</organism>
<accession>A0AC34GUP2</accession>
<name>A0AC34GUP2_9BILA</name>